<dbReference type="PANTHER" id="PTHR23252">
    <property type="entry name" value="INTIMAL THICKNESS RECEPTOR-RELATED"/>
    <property type="match status" value="1"/>
</dbReference>
<gene>
    <name evidence="10" type="primary">GPR180</name>
</gene>
<feature type="domain" description="GPR180/TMEM145 transmembrane" evidence="8">
    <location>
        <begin position="168"/>
        <end position="398"/>
    </location>
</feature>
<dbReference type="Pfam" id="PF21870">
    <property type="entry name" value="GP180_GOLD"/>
    <property type="match status" value="1"/>
</dbReference>
<feature type="transmembrane region" description="Helical" evidence="6">
    <location>
        <begin position="196"/>
        <end position="217"/>
    </location>
</feature>
<reference evidence="10" key="1">
    <citation type="submission" date="2016-05" db="EMBL/GenBank/DDBJ databases">
        <authorList>
            <person name="Lavstsen T."/>
            <person name="Jespersen J.S."/>
        </authorList>
    </citation>
    <scope>NUCLEOTIDE SEQUENCE</scope>
    <source>
        <tissue evidence="10">Brain</tissue>
    </source>
</reference>
<protein>
    <submittedName>
        <fullName evidence="10">G protein-coupled receptor 180</fullName>
    </submittedName>
</protein>
<sequence length="495" mass="55659">MSRLFATLVAAVLLGSEASGKTVTGLFRSEAARQENGQFITKFMFQGGNGLVVCRLENPLLAAQRESRLLLYQDLDSDLDNLSCSQRLSRAHFTIPLSQEEHNQTIPPHSSPSLWRVLYADRCTCQENSVTHSDVRFTLLMLNADSAGNPLEHFSAEETGLHSFYFLLLLAYFLACCIYIQPLCQALRKGGPMHTVLKVLSTALALQGCSALCNYIHLARYSRDGTGFPLMGSLAELWDMVSQVSMLYMLLSLCMGWTLSRGRKPQSRPLQWEQSPASTAVAVGGVITQGVLLLWEQFSESDSDHHSYHAQQSLAGLLLLALRVGLALLLASILYQIISTERSTLKRDFYFSFTKGCFLWFLCHPVLVLMSVIFNDHQKEKVVTIGVILCQSISMVVLYQLFLSRSLYWENEPQGALLKTAAATNTRITVRAEAPPPDRKETQRVDAVRDRCSWEDSYHQGLPGYHDDRMIRGHLLQHTSSDIYLQLLSRWLRET</sequence>
<feature type="transmembrane region" description="Helical" evidence="6">
    <location>
        <begin position="237"/>
        <end position="257"/>
    </location>
</feature>
<evidence type="ECO:0000259" key="8">
    <source>
        <dbReference type="Pfam" id="PF10192"/>
    </source>
</evidence>
<dbReference type="InterPro" id="IPR019336">
    <property type="entry name" value="GPR180/TMEM145_TM"/>
</dbReference>
<feature type="transmembrane region" description="Helical" evidence="6">
    <location>
        <begin position="164"/>
        <end position="184"/>
    </location>
</feature>
<evidence type="ECO:0000259" key="9">
    <source>
        <dbReference type="Pfam" id="PF21870"/>
    </source>
</evidence>
<evidence type="ECO:0000256" key="4">
    <source>
        <dbReference type="ARBA" id="ARBA00023136"/>
    </source>
</evidence>
<keyword evidence="5" id="KW-0325">Glycoprotein</keyword>
<keyword evidence="2 6" id="KW-0812">Transmembrane</keyword>
<proteinExistence type="predicted"/>
<dbReference type="InterPro" id="IPR053880">
    <property type="entry name" value="GPR180-like_N"/>
</dbReference>
<keyword evidence="10" id="KW-0675">Receptor</keyword>
<feature type="chain" id="PRO_5008371912" evidence="7">
    <location>
        <begin position="21"/>
        <end position="495"/>
    </location>
</feature>
<dbReference type="GO" id="GO:0007186">
    <property type="term" value="P:G protein-coupled receptor signaling pathway"/>
    <property type="evidence" value="ECO:0007669"/>
    <property type="project" value="InterPro"/>
</dbReference>
<feature type="domain" description="GPR180-like N-terminal" evidence="9">
    <location>
        <begin position="22"/>
        <end position="127"/>
    </location>
</feature>
<keyword evidence="3 6" id="KW-1133">Transmembrane helix</keyword>
<feature type="transmembrane region" description="Helical" evidence="6">
    <location>
        <begin position="349"/>
        <end position="370"/>
    </location>
</feature>
<evidence type="ECO:0000256" key="3">
    <source>
        <dbReference type="ARBA" id="ARBA00022989"/>
    </source>
</evidence>
<evidence type="ECO:0000256" key="6">
    <source>
        <dbReference type="SAM" id="Phobius"/>
    </source>
</evidence>
<feature type="transmembrane region" description="Helical" evidence="6">
    <location>
        <begin position="382"/>
        <end position="402"/>
    </location>
</feature>
<feature type="transmembrane region" description="Helical" evidence="6">
    <location>
        <begin position="315"/>
        <end position="337"/>
    </location>
</feature>
<dbReference type="GO" id="GO:0019236">
    <property type="term" value="P:response to pheromone"/>
    <property type="evidence" value="ECO:0007669"/>
    <property type="project" value="InterPro"/>
</dbReference>
<accession>A0A1A8IC13</accession>
<reference evidence="10" key="2">
    <citation type="submission" date="2016-06" db="EMBL/GenBank/DDBJ databases">
        <title>The genome of a short-lived fish provides insights into sex chromosome evolution and the genetic control of aging.</title>
        <authorList>
            <person name="Reichwald K."/>
            <person name="Felder M."/>
            <person name="Petzold A."/>
            <person name="Koch P."/>
            <person name="Groth M."/>
            <person name="Platzer M."/>
        </authorList>
    </citation>
    <scope>NUCLEOTIDE SEQUENCE</scope>
    <source>
        <tissue evidence="10">Brain</tissue>
    </source>
</reference>
<dbReference type="Pfam" id="PF10192">
    <property type="entry name" value="GPR180-TMEM145_TM"/>
    <property type="match status" value="1"/>
</dbReference>
<evidence type="ECO:0000256" key="1">
    <source>
        <dbReference type="ARBA" id="ARBA00004141"/>
    </source>
</evidence>
<dbReference type="EMBL" id="HAED01007633">
    <property type="protein sequence ID" value="SBQ93845.1"/>
    <property type="molecule type" value="Transcribed_RNA"/>
</dbReference>
<dbReference type="AlphaFoldDB" id="A0A1A8IC13"/>
<keyword evidence="4 6" id="KW-0472">Membrane</keyword>
<name>A0A1A8IC13_NOTKU</name>
<dbReference type="PANTHER" id="PTHR23252:SF29">
    <property type="entry name" value="INTEGRAL MEMBRANE PROTEIN GPR180"/>
    <property type="match status" value="1"/>
</dbReference>
<dbReference type="InterPro" id="IPR047831">
    <property type="entry name" value="GPR180/TMEM145"/>
</dbReference>
<organism evidence="10">
    <name type="scientific">Nothobranchius kuhntae</name>
    <name type="common">Beira killifish</name>
    <dbReference type="NCBI Taxonomy" id="321403"/>
    <lineage>
        <taxon>Eukaryota</taxon>
        <taxon>Metazoa</taxon>
        <taxon>Chordata</taxon>
        <taxon>Craniata</taxon>
        <taxon>Vertebrata</taxon>
        <taxon>Euteleostomi</taxon>
        <taxon>Actinopterygii</taxon>
        <taxon>Neopterygii</taxon>
        <taxon>Teleostei</taxon>
        <taxon>Neoteleostei</taxon>
        <taxon>Acanthomorphata</taxon>
        <taxon>Ovalentaria</taxon>
        <taxon>Atherinomorphae</taxon>
        <taxon>Cyprinodontiformes</taxon>
        <taxon>Nothobranchiidae</taxon>
        <taxon>Nothobranchius</taxon>
    </lineage>
</organism>
<evidence type="ECO:0000256" key="5">
    <source>
        <dbReference type="ARBA" id="ARBA00023180"/>
    </source>
</evidence>
<feature type="signal peptide" evidence="7">
    <location>
        <begin position="1"/>
        <end position="20"/>
    </location>
</feature>
<comment type="subcellular location">
    <subcellularLocation>
        <location evidence="1">Membrane</location>
        <topology evidence="1">Multi-pass membrane protein</topology>
    </subcellularLocation>
</comment>
<evidence type="ECO:0000256" key="7">
    <source>
        <dbReference type="SAM" id="SignalP"/>
    </source>
</evidence>
<evidence type="ECO:0000256" key="2">
    <source>
        <dbReference type="ARBA" id="ARBA00022692"/>
    </source>
</evidence>
<evidence type="ECO:0000313" key="10">
    <source>
        <dbReference type="EMBL" id="SBQ93845.1"/>
    </source>
</evidence>
<feature type="non-terminal residue" evidence="10">
    <location>
        <position position="495"/>
    </location>
</feature>
<keyword evidence="7" id="KW-0732">Signal</keyword>
<dbReference type="GO" id="GO:0016020">
    <property type="term" value="C:membrane"/>
    <property type="evidence" value="ECO:0007669"/>
    <property type="project" value="UniProtKB-SubCell"/>
</dbReference>